<dbReference type="Gene3D" id="3.40.50.2000">
    <property type="entry name" value="Glycogen Phosphorylase B"/>
    <property type="match status" value="2"/>
</dbReference>
<gene>
    <name evidence="3" type="ORF">HMPREF9444_01102</name>
</gene>
<keyword evidence="1" id="KW-0328">Glycosyltransferase</keyword>
<reference evidence="3 4" key="1">
    <citation type="submission" date="2011-01" db="EMBL/GenBank/DDBJ databases">
        <authorList>
            <person name="Weinstock G."/>
            <person name="Sodergren E."/>
            <person name="Clifton S."/>
            <person name="Fulton L."/>
            <person name="Fulton B."/>
            <person name="Courtney L."/>
            <person name="Fronick C."/>
            <person name="Harrison M."/>
            <person name="Strong C."/>
            <person name="Farmer C."/>
            <person name="Delahaunty K."/>
            <person name="Markovic C."/>
            <person name="Hall O."/>
            <person name="Minx P."/>
            <person name="Tomlinson C."/>
            <person name="Mitreva M."/>
            <person name="Hou S."/>
            <person name="Chen J."/>
            <person name="Wollam A."/>
            <person name="Pepin K.H."/>
            <person name="Johnson M."/>
            <person name="Bhonagiri V."/>
            <person name="Zhang X."/>
            <person name="Suruliraj S."/>
            <person name="Warren W."/>
            <person name="Chinwalla A."/>
            <person name="Mardis E.R."/>
            <person name="Wilson R.K."/>
        </authorList>
    </citation>
    <scope>NUCLEOTIDE SEQUENCE [LARGE SCALE GENOMIC DNA]</scope>
    <source>
        <strain evidence="4">DSM 22608 / JCM 16073 / KCTC 15190 / YIT 12066</strain>
    </source>
</reference>
<accession>E8LK65</accession>
<evidence type="ECO:0000256" key="1">
    <source>
        <dbReference type="ARBA" id="ARBA00022676"/>
    </source>
</evidence>
<dbReference type="eggNOG" id="COG0859">
    <property type="taxonomic scope" value="Bacteria"/>
</dbReference>
<organism evidence="3 4">
    <name type="scientific">Succinatimonas hippei (strain DSM 22608 / JCM 16073 / KCTC 15190 / YIT 12066)</name>
    <dbReference type="NCBI Taxonomy" id="762983"/>
    <lineage>
        <taxon>Bacteria</taxon>
        <taxon>Pseudomonadati</taxon>
        <taxon>Pseudomonadota</taxon>
        <taxon>Gammaproteobacteria</taxon>
        <taxon>Aeromonadales</taxon>
        <taxon>Succinivibrionaceae</taxon>
        <taxon>Succinatimonas</taxon>
    </lineage>
</organism>
<dbReference type="GO" id="GO:0005829">
    <property type="term" value="C:cytosol"/>
    <property type="evidence" value="ECO:0007669"/>
    <property type="project" value="TreeGrafter"/>
</dbReference>
<dbReference type="OrthoDB" id="9781892at2"/>
<dbReference type="GO" id="GO:0009244">
    <property type="term" value="P:lipopolysaccharide core region biosynthetic process"/>
    <property type="evidence" value="ECO:0007669"/>
    <property type="project" value="TreeGrafter"/>
</dbReference>
<dbReference type="HOGENOM" id="CLU_038371_2_0_6"/>
<dbReference type="EMBL" id="AEVO01000052">
    <property type="protein sequence ID" value="EFY07062.1"/>
    <property type="molecule type" value="Genomic_DNA"/>
</dbReference>
<name>E8LK65_SUCHY</name>
<dbReference type="PANTHER" id="PTHR30160:SF21">
    <property type="entry name" value="LIPOPOLYSACCHARIDE CORE HEPTOSYLTRANSFERASE OPSX"/>
    <property type="match status" value="1"/>
</dbReference>
<dbReference type="RefSeq" id="WP_009143303.1">
    <property type="nucleotide sequence ID" value="NZ_GL830989.1"/>
</dbReference>
<sequence>MANLKNICVLRLSALGDCINAFGFIGGLKKADPNLDISMIIDKRFASMFKDANNNDLIPLYTVDFKNEGLKSILSLKKELKGKTFDALLNIQTSIKASLLSLAVKAPLKIGYDNARSREGQRFFVNKTAPASANPHVLAGFISFAKALGYDNVTPYWDFKLEEAELSEMRNQLPDKPIFVIAPASAKAEKNWTIEGYSALAKLALKKGFVPVLLGSKAPLELNLSKAIADTAGDGVINLCGKTTLRQMLCILKIAKLALCPDSGTMHAASAVGTPVIGLFARHSEKRVGPWNYMNLCVSVYDKLAKSELNGKDAPWRYRVKQNNAMEQITIDAVKDMFLKVLKEMGYE</sequence>
<dbReference type="InterPro" id="IPR002201">
    <property type="entry name" value="Glyco_trans_9"/>
</dbReference>
<protein>
    <submittedName>
        <fullName evidence="3">Heptosyltransferase</fullName>
    </submittedName>
</protein>
<evidence type="ECO:0000313" key="3">
    <source>
        <dbReference type="EMBL" id="EFY07062.1"/>
    </source>
</evidence>
<dbReference type="SUPFAM" id="SSF53756">
    <property type="entry name" value="UDP-Glycosyltransferase/glycogen phosphorylase"/>
    <property type="match status" value="1"/>
</dbReference>
<evidence type="ECO:0000313" key="4">
    <source>
        <dbReference type="Proteomes" id="UP000018458"/>
    </source>
</evidence>
<dbReference type="PANTHER" id="PTHR30160">
    <property type="entry name" value="TETRAACYLDISACCHARIDE 4'-KINASE-RELATED"/>
    <property type="match status" value="1"/>
</dbReference>
<dbReference type="InterPro" id="IPR051199">
    <property type="entry name" value="LPS_LOS_Heptosyltrfase"/>
</dbReference>
<proteinExistence type="predicted"/>
<dbReference type="GO" id="GO:0008713">
    <property type="term" value="F:ADP-heptose-lipopolysaccharide heptosyltransferase activity"/>
    <property type="evidence" value="ECO:0007669"/>
    <property type="project" value="TreeGrafter"/>
</dbReference>
<dbReference type="STRING" id="762983.HMPREF9444_01102"/>
<keyword evidence="2 3" id="KW-0808">Transferase</keyword>
<dbReference type="AlphaFoldDB" id="E8LK65"/>
<dbReference type="Proteomes" id="UP000018458">
    <property type="component" value="Unassembled WGS sequence"/>
</dbReference>
<dbReference type="Pfam" id="PF01075">
    <property type="entry name" value="Glyco_transf_9"/>
    <property type="match status" value="1"/>
</dbReference>
<evidence type="ECO:0000256" key="2">
    <source>
        <dbReference type="ARBA" id="ARBA00022679"/>
    </source>
</evidence>
<keyword evidence="4" id="KW-1185">Reference proteome</keyword>
<dbReference type="CDD" id="cd03789">
    <property type="entry name" value="GT9_LPS_heptosyltransferase"/>
    <property type="match status" value="1"/>
</dbReference>
<comment type="caution">
    <text evidence="3">The sequence shown here is derived from an EMBL/GenBank/DDBJ whole genome shotgun (WGS) entry which is preliminary data.</text>
</comment>